<dbReference type="InterPro" id="IPR011109">
    <property type="entry name" value="DNA_bind_recombinase_dom"/>
</dbReference>
<keyword evidence="4" id="KW-1185">Reference proteome</keyword>
<dbReference type="Pfam" id="PF00239">
    <property type="entry name" value="Resolvase"/>
    <property type="match status" value="1"/>
</dbReference>
<dbReference type="Gene3D" id="3.90.1750.20">
    <property type="entry name" value="Putative Large Serine Recombinase, Chain B, Domain 2"/>
    <property type="match status" value="1"/>
</dbReference>
<dbReference type="PROSITE" id="PS51737">
    <property type="entry name" value="RECOMBINASE_DNA_BIND"/>
    <property type="match status" value="1"/>
</dbReference>
<evidence type="ECO:0000313" key="3">
    <source>
        <dbReference type="EMBL" id="GAA2657773.1"/>
    </source>
</evidence>
<dbReference type="InterPro" id="IPR038109">
    <property type="entry name" value="DNA_bind_recomb_sf"/>
</dbReference>
<evidence type="ECO:0000313" key="4">
    <source>
        <dbReference type="Proteomes" id="UP001500151"/>
    </source>
</evidence>
<dbReference type="SUPFAM" id="SSF53041">
    <property type="entry name" value="Resolvase-like"/>
    <property type="match status" value="1"/>
</dbReference>
<comment type="caution">
    <text evidence="3">The sequence shown here is derived from an EMBL/GenBank/DDBJ whole genome shotgun (WGS) entry which is preliminary data.</text>
</comment>
<organism evidence="3 4">
    <name type="scientific">Streptomyces vastus</name>
    <dbReference type="NCBI Taxonomy" id="285451"/>
    <lineage>
        <taxon>Bacteria</taxon>
        <taxon>Bacillati</taxon>
        <taxon>Actinomycetota</taxon>
        <taxon>Actinomycetes</taxon>
        <taxon>Kitasatosporales</taxon>
        <taxon>Streptomycetaceae</taxon>
        <taxon>Streptomyces</taxon>
    </lineage>
</organism>
<feature type="domain" description="Recombinase" evidence="2">
    <location>
        <begin position="164"/>
        <end position="325"/>
    </location>
</feature>
<dbReference type="InterPro" id="IPR050639">
    <property type="entry name" value="SSR_resolvase"/>
</dbReference>
<dbReference type="SMART" id="SM00857">
    <property type="entry name" value="Resolvase"/>
    <property type="match status" value="1"/>
</dbReference>
<dbReference type="PANTHER" id="PTHR30461">
    <property type="entry name" value="DNA-INVERTASE FROM LAMBDOID PROPHAGE"/>
    <property type="match status" value="1"/>
</dbReference>
<gene>
    <name evidence="3" type="ORF">GCM10010307_72870</name>
</gene>
<feature type="compositionally biased region" description="Basic and acidic residues" evidence="1">
    <location>
        <begin position="559"/>
        <end position="570"/>
    </location>
</feature>
<dbReference type="InterPro" id="IPR036162">
    <property type="entry name" value="Resolvase-like_N_sf"/>
</dbReference>
<feature type="region of interest" description="Disordered" evidence="1">
    <location>
        <begin position="550"/>
        <end position="570"/>
    </location>
</feature>
<protein>
    <submittedName>
        <fullName evidence="3">Recombinase family protein</fullName>
    </submittedName>
</protein>
<dbReference type="EMBL" id="BAAASJ010000115">
    <property type="protein sequence ID" value="GAA2657773.1"/>
    <property type="molecule type" value="Genomic_DNA"/>
</dbReference>
<dbReference type="InterPro" id="IPR006119">
    <property type="entry name" value="Resolv_N"/>
</dbReference>
<dbReference type="RefSeq" id="WP_344395575.1">
    <property type="nucleotide sequence ID" value="NZ_BAAASJ010000115.1"/>
</dbReference>
<sequence>MIRFAFAGRCSTEDLQDPEASRTWQLTRARALIEPADGQIVTEYFDVGHSRSLPWQRRPRANALLQALRDPNRGFDAVVIGEPQRTFYGNQFGNTFPVFVHFRIPLWVPEVGGPIDPDNEAHDLVMSVFGGMSKGERNRIKIRVRTAMSSQAQLQGRYLGGRPPYGYQIADSGPHPNPSKAAAGQRIHKLQPDPAAAPIVQRLFTMYVDGMSDKAIAAQLTREGIPCPSAHDASRNPHRKKTAWQAGAVRAILINPRYTGYEIWNKQRKEERLLDIDDVTLGHRTSMTHNPAEEWVWSNEPAHDAIITTQLFEAVQTTRRQRARAHQRQERPGRQGGRRTYALRGRVRCALCGRKMQPAAIRDRVYYRCEFKEQEAALHADLAHPRTVNLREDVACRALDSWIARAFAADRLTATVTALSQASIAASTAQTQTPEQTQARQAIKECERRLARYQAALEAGADPTVVTQWINEAQRDKEAAQRKLDALPTVTQKREPQLTAERIHAITERIQDIAQRIQAVDIEKKGPLYEALGITISYEHASRTATVTSRPSLPYRYSECPRGDLNPHAR</sequence>
<proteinExistence type="predicted"/>
<evidence type="ECO:0000259" key="2">
    <source>
        <dbReference type="PROSITE" id="PS51737"/>
    </source>
</evidence>
<evidence type="ECO:0000256" key="1">
    <source>
        <dbReference type="SAM" id="MobiDB-lite"/>
    </source>
</evidence>
<dbReference type="Gene3D" id="3.40.50.1390">
    <property type="entry name" value="Resolvase, N-terminal catalytic domain"/>
    <property type="match status" value="1"/>
</dbReference>
<dbReference type="PANTHER" id="PTHR30461:SF23">
    <property type="entry name" value="DNA RECOMBINASE-RELATED"/>
    <property type="match status" value="1"/>
</dbReference>
<reference evidence="3 4" key="1">
    <citation type="journal article" date="2019" name="Int. J. Syst. Evol. Microbiol.">
        <title>The Global Catalogue of Microorganisms (GCM) 10K type strain sequencing project: providing services to taxonomists for standard genome sequencing and annotation.</title>
        <authorList>
            <consortium name="The Broad Institute Genomics Platform"/>
            <consortium name="The Broad Institute Genome Sequencing Center for Infectious Disease"/>
            <person name="Wu L."/>
            <person name="Ma J."/>
        </authorList>
    </citation>
    <scope>NUCLEOTIDE SEQUENCE [LARGE SCALE GENOMIC DNA]</scope>
    <source>
        <strain evidence="3 4">JCM 4524</strain>
    </source>
</reference>
<dbReference type="Proteomes" id="UP001500151">
    <property type="component" value="Unassembled WGS sequence"/>
</dbReference>
<dbReference type="Pfam" id="PF07508">
    <property type="entry name" value="Recombinase"/>
    <property type="match status" value="1"/>
</dbReference>
<name>A0ABN3RPR6_9ACTN</name>
<accession>A0ABN3RPR6</accession>